<dbReference type="Proteomes" id="UP001054945">
    <property type="component" value="Unassembled WGS sequence"/>
</dbReference>
<name>A0AAV4W077_CAEEX</name>
<keyword evidence="2" id="KW-0479">Metal-binding</keyword>
<dbReference type="GO" id="GO:0046872">
    <property type="term" value="F:metal ion binding"/>
    <property type="evidence" value="ECO:0007669"/>
    <property type="project" value="UniProtKB-KW"/>
</dbReference>
<evidence type="ECO:0000259" key="4">
    <source>
        <dbReference type="PROSITE" id="PS51891"/>
    </source>
</evidence>
<comment type="caution">
    <text evidence="5">The sequence shown here is derived from an EMBL/GenBank/DDBJ whole genome shotgun (WGS) entry which is preliminary data.</text>
</comment>
<evidence type="ECO:0000256" key="1">
    <source>
        <dbReference type="ARBA" id="ARBA00005495"/>
    </source>
</evidence>
<dbReference type="InterPro" id="IPR052355">
    <property type="entry name" value="CENP-V-like"/>
</dbReference>
<evidence type="ECO:0000256" key="2">
    <source>
        <dbReference type="ARBA" id="ARBA00022723"/>
    </source>
</evidence>
<feature type="domain" description="CENP-V/GFA" evidence="4">
    <location>
        <begin position="9"/>
        <end position="121"/>
    </location>
</feature>
<evidence type="ECO:0000256" key="3">
    <source>
        <dbReference type="ARBA" id="ARBA00022833"/>
    </source>
</evidence>
<dbReference type="Pfam" id="PF04828">
    <property type="entry name" value="GFA"/>
    <property type="match status" value="1"/>
</dbReference>
<organism evidence="5 6">
    <name type="scientific">Caerostris extrusa</name>
    <name type="common">Bark spider</name>
    <name type="synonym">Caerostris bankana</name>
    <dbReference type="NCBI Taxonomy" id="172846"/>
    <lineage>
        <taxon>Eukaryota</taxon>
        <taxon>Metazoa</taxon>
        <taxon>Ecdysozoa</taxon>
        <taxon>Arthropoda</taxon>
        <taxon>Chelicerata</taxon>
        <taxon>Arachnida</taxon>
        <taxon>Araneae</taxon>
        <taxon>Araneomorphae</taxon>
        <taxon>Entelegynae</taxon>
        <taxon>Araneoidea</taxon>
        <taxon>Araneidae</taxon>
        <taxon>Caerostris</taxon>
    </lineage>
</organism>
<dbReference type="PANTHER" id="PTHR28620:SF1">
    <property type="entry name" value="CENP-V_GFA DOMAIN-CONTAINING PROTEIN"/>
    <property type="match status" value="1"/>
</dbReference>
<keyword evidence="3" id="KW-0862">Zinc</keyword>
<evidence type="ECO:0000313" key="6">
    <source>
        <dbReference type="Proteomes" id="UP001054945"/>
    </source>
</evidence>
<dbReference type="PANTHER" id="PTHR28620">
    <property type="entry name" value="CENTROMERE PROTEIN V"/>
    <property type="match status" value="1"/>
</dbReference>
<protein>
    <submittedName>
        <fullName evidence="5">Centromere protein V</fullName>
    </submittedName>
</protein>
<dbReference type="SUPFAM" id="SSF51316">
    <property type="entry name" value="Mss4-like"/>
    <property type="match status" value="1"/>
</dbReference>
<dbReference type="AlphaFoldDB" id="A0AAV4W077"/>
<dbReference type="InterPro" id="IPR006913">
    <property type="entry name" value="CENP-V/GFA"/>
</dbReference>
<dbReference type="GO" id="GO:0016846">
    <property type="term" value="F:carbon-sulfur lyase activity"/>
    <property type="evidence" value="ECO:0007669"/>
    <property type="project" value="InterPro"/>
</dbReference>
<evidence type="ECO:0000313" key="5">
    <source>
        <dbReference type="EMBL" id="GIY75078.1"/>
    </source>
</evidence>
<keyword evidence="6" id="KW-1185">Reference proteome</keyword>
<comment type="similarity">
    <text evidence="1">Belongs to the Gfa family.</text>
</comment>
<dbReference type="EMBL" id="BPLR01015297">
    <property type="protein sequence ID" value="GIY75078.1"/>
    <property type="molecule type" value="Genomic_DNA"/>
</dbReference>
<gene>
    <name evidence="5" type="primary">CENPV</name>
    <name evidence="5" type="ORF">CEXT_207691</name>
</gene>
<reference evidence="5 6" key="1">
    <citation type="submission" date="2021-06" db="EMBL/GenBank/DDBJ databases">
        <title>Caerostris extrusa draft genome.</title>
        <authorList>
            <person name="Kono N."/>
            <person name="Arakawa K."/>
        </authorList>
    </citation>
    <scope>NUCLEOTIDE SEQUENCE [LARGE SCALE GENOMIC DNA]</scope>
</reference>
<dbReference type="PROSITE" id="PS51891">
    <property type="entry name" value="CENP_V_GFA"/>
    <property type="match status" value="1"/>
</dbReference>
<accession>A0AAV4W077</accession>
<proteinExistence type="inferred from homology"/>
<dbReference type="InterPro" id="IPR011057">
    <property type="entry name" value="Mss4-like_sf"/>
</dbReference>
<dbReference type="Gene3D" id="2.170.150.70">
    <property type="match status" value="1"/>
</dbReference>
<sequence>MESNCLIRHTGGCHCGAVRFNAFAPSKVKIYKCNCSVCVKKQIKAFLVPSEKFEILQGKDNLTEYTFNTGEAKHWFCKTCGVQSFYKPRSNPDGISVMIYCLDPGTIQETEEIEFDGQNWEESIMKEQPVYT</sequence>